<sequence length="113" mass="12984">MIGVAEQQKLVAKLRNEGFWRKRNKEKKEEGEASATNRIPLGDKANFVAEKRKKAMRGEEGDHENCVIGRIFWVECNVATCLTRDTVYRVTIRSDFWTRTGRVATITEVPGVW</sequence>
<dbReference type="EMBL" id="PDUG01000004">
    <property type="protein sequence ID" value="PIC35200.1"/>
    <property type="molecule type" value="Genomic_DNA"/>
</dbReference>
<reference evidence="2" key="1">
    <citation type="submission" date="2017-10" db="EMBL/GenBank/DDBJ databases">
        <title>Rapid genome shrinkage in a self-fertile nematode reveals novel sperm competition proteins.</title>
        <authorList>
            <person name="Yin D."/>
            <person name="Schwarz E.M."/>
            <person name="Thomas C.G."/>
            <person name="Felde R.L."/>
            <person name="Korf I.F."/>
            <person name="Cutter A.D."/>
            <person name="Schartner C.M."/>
            <person name="Ralston E.J."/>
            <person name="Meyer B.J."/>
            <person name="Haag E.S."/>
        </authorList>
    </citation>
    <scope>NUCLEOTIDE SEQUENCE [LARGE SCALE GENOMIC DNA]</scope>
    <source>
        <strain evidence="2">JU1422</strain>
    </source>
</reference>
<name>A0A2G5U6M5_9PELO</name>
<keyword evidence="2" id="KW-1185">Reference proteome</keyword>
<comment type="caution">
    <text evidence="1">The sequence shown here is derived from an EMBL/GenBank/DDBJ whole genome shotgun (WGS) entry which is preliminary data.</text>
</comment>
<evidence type="ECO:0000313" key="2">
    <source>
        <dbReference type="Proteomes" id="UP000230233"/>
    </source>
</evidence>
<organism evidence="1 2">
    <name type="scientific">Caenorhabditis nigoni</name>
    <dbReference type="NCBI Taxonomy" id="1611254"/>
    <lineage>
        <taxon>Eukaryota</taxon>
        <taxon>Metazoa</taxon>
        <taxon>Ecdysozoa</taxon>
        <taxon>Nematoda</taxon>
        <taxon>Chromadorea</taxon>
        <taxon>Rhabditida</taxon>
        <taxon>Rhabditina</taxon>
        <taxon>Rhabditomorpha</taxon>
        <taxon>Rhabditoidea</taxon>
        <taxon>Rhabditidae</taxon>
        <taxon>Peloderinae</taxon>
        <taxon>Caenorhabditis</taxon>
    </lineage>
</organism>
<protein>
    <submittedName>
        <fullName evidence="1">Uncharacterized protein</fullName>
    </submittedName>
</protein>
<dbReference type="AlphaFoldDB" id="A0A2G5U6M5"/>
<accession>A0A2G5U6M5</accession>
<gene>
    <name evidence="1" type="primary">Cnig_chr_IV.g14630</name>
    <name evidence="1" type="ORF">B9Z55_014630</name>
</gene>
<dbReference type="Proteomes" id="UP000230233">
    <property type="component" value="Chromosome IV"/>
</dbReference>
<proteinExistence type="predicted"/>
<evidence type="ECO:0000313" key="1">
    <source>
        <dbReference type="EMBL" id="PIC35200.1"/>
    </source>
</evidence>